<dbReference type="EMBL" id="LFJS01000001">
    <property type="protein sequence ID" value="KMU54184.1"/>
    <property type="molecule type" value="Genomic_DNA"/>
</dbReference>
<reference evidence="11 12" key="1">
    <citation type="submission" date="2015-06" db="EMBL/GenBank/DDBJ databases">
        <title>Draft Genome of Serratia marcescens Strain AH0650_Sm1.</title>
        <authorList>
            <person name="Wan Y."/>
            <person name="Gorrie C."/>
            <person name="Holt K."/>
        </authorList>
    </citation>
    <scope>NUCLEOTIDE SEQUENCE [LARGE SCALE GENOMIC DNA]</scope>
    <source>
        <strain evidence="11 12">AH0650_Sm1</strain>
    </source>
</reference>
<evidence type="ECO:0000313" key="12">
    <source>
        <dbReference type="Proteomes" id="UP000037482"/>
    </source>
</evidence>
<dbReference type="GO" id="GO:0005524">
    <property type="term" value="F:ATP binding"/>
    <property type="evidence" value="ECO:0007669"/>
    <property type="project" value="UniProtKB-KW"/>
</dbReference>
<keyword evidence="7 11" id="KW-0347">Helicase</keyword>
<organism evidence="11 12">
    <name type="scientific">Serratia marcescens</name>
    <dbReference type="NCBI Taxonomy" id="615"/>
    <lineage>
        <taxon>Bacteria</taxon>
        <taxon>Pseudomonadati</taxon>
        <taxon>Pseudomonadota</taxon>
        <taxon>Gammaproteobacteria</taxon>
        <taxon>Enterobacterales</taxon>
        <taxon>Yersiniaceae</taxon>
        <taxon>Serratia</taxon>
    </lineage>
</organism>
<evidence type="ECO:0000259" key="10">
    <source>
        <dbReference type="PROSITE" id="PS51643"/>
    </source>
</evidence>
<evidence type="ECO:0000256" key="2">
    <source>
        <dbReference type="ARBA" id="ARBA00009046"/>
    </source>
</evidence>
<dbReference type="GO" id="GO:0003724">
    <property type="term" value="F:RNA helicase activity"/>
    <property type="evidence" value="ECO:0007669"/>
    <property type="project" value="TreeGrafter"/>
</dbReference>
<dbReference type="NCBIfam" id="TIGR01596">
    <property type="entry name" value="cas3_HD"/>
    <property type="match status" value="1"/>
</dbReference>
<dbReference type="InterPro" id="IPR054712">
    <property type="entry name" value="Cas3-like_dom"/>
</dbReference>
<dbReference type="Gene3D" id="1.10.3210.30">
    <property type="match status" value="1"/>
</dbReference>
<proteinExistence type="inferred from homology"/>
<dbReference type="GO" id="GO:0004519">
    <property type="term" value="F:endonuclease activity"/>
    <property type="evidence" value="ECO:0007669"/>
    <property type="project" value="UniProtKB-KW"/>
</dbReference>
<evidence type="ECO:0000256" key="5">
    <source>
        <dbReference type="ARBA" id="ARBA00022741"/>
    </source>
</evidence>
<keyword evidence="11" id="KW-0255">Endonuclease</keyword>
<dbReference type="InterPro" id="IPR038257">
    <property type="entry name" value="CRISPR-assoc_Cas3_HD_sf"/>
</dbReference>
<dbReference type="SMART" id="SM00487">
    <property type="entry name" value="DEXDc"/>
    <property type="match status" value="1"/>
</dbReference>
<dbReference type="RefSeq" id="WP_049294723.1">
    <property type="nucleotide sequence ID" value="NZ_JBAJWF010000007.1"/>
</dbReference>
<dbReference type="GO" id="GO:0046872">
    <property type="term" value="F:metal ion binding"/>
    <property type="evidence" value="ECO:0007669"/>
    <property type="project" value="UniProtKB-KW"/>
</dbReference>
<dbReference type="GO" id="GO:0016787">
    <property type="term" value="F:hydrolase activity"/>
    <property type="evidence" value="ECO:0007669"/>
    <property type="project" value="UniProtKB-KW"/>
</dbReference>
<evidence type="ECO:0000256" key="8">
    <source>
        <dbReference type="ARBA" id="ARBA00022840"/>
    </source>
</evidence>
<dbReference type="InterPro" id="IPR006474">
    <property type="entry name" value="Helicase_Cas3_CRISPR-ass_core"/>
</dbReference>
<dbReference type="Pfam" id="PF22590">
    <property type="entry name" value="Cas3-like_C_2"/>
    <property type="match status" value="1"/>
</dbReference>
<accession>A0A656VPF0</accession>
<protein>
    <submittedName>
        <fullName evidence="11">CRISPR-associated endonuclease/helicase Cas3</fullName>
    </submittedName>
</protein>
<keyword evidence="8" id="KW-0067">ATP-binding</keyword>
<sequence>MGSDIPDYMRYWGKAKRVDLPGESDDYHLLAYHCLDVAACGYQMVIDNRFHAADILAEIGFSRADGAYWFAYFLALHDIGKFARGFQQLYPHNNSALVSDAGRIYRPRHDSLGYWLWQNHILPRWLDDNIALLPDDENKERCESSLDIWLQLVTGHHGEPPENTNGALAFTREDILATESYLLAIQAVFPETSFPPQFADKTWRRNLKKQSWLLAGLAVLADWLGSNQYYFPFVAAPMPLANYWKQAQRRAQHAIASLPAASVVNPDYQYQHIFPFIRKLSPLQQDADEADISSQGSQLFILEDVTGAGKTEAALILANRLMSQGKADGLYVGLPTMATANAMYQRLSRAYHALFQSSSRPSLVLAHGASKMSKAFSQSVWQGENSGQLRYDGSEPSASGECNSWFADSRKKALLAEVGVGTLDQLLMAAMPYRHQSLRLLGINRKVLILDEVHAYDSYMVRLLEGLLHFHAAQGGSAIILSATLPYSLRGKLLNAFAHGAGWSMPAPTQNAGYPWVSQLNDRGLAERQVATRAEVKRRVNVDWVTNLEDALAMIEQAVAEGRCICWIRNTVDDAMLVYRQLQQRGKIPAEDLLLFHSRFAFVDRLCVEQTTLDWFGKNADPQQRQGKVLIATQVIEQSLDIDLDMMISDLAPIDLLIQRAGRLQRHIRDENGKTGDVTQDARPAPVLSVFAPEWQPNAQEGWLGDALRGTGYVYPDHACLWRTQAILRELQGITMPDQARTLVESVYEGSIEAPPALLDVEDRVLGAKYGERMAAGQNVLSRDQGYDRRASSTLWSPAAELTTRLGDETLDIYLAYRTSEGIKPYADVVDFPWEQSRVQVREKWWRKHCARLPQLTETELETFRKQQHRPLGTVLLLETDCNYYHQSLGLLGNGS</sequence>
<evidence type="ECO:0000256" key="4">
    <source>
        <dbReference type="ARBA" id="ARBA00022723"/>
    </source>
</evidence>
<dbReference type="NCBIfam" id="TIGR01587">
    <property type="entry name" value="cas3_core"/>
    <property type="match status" value="1"/>
</dbReference>
<keyword evidence="4" id="KW-0479">Metal-binding</keyword>
<evidence type="ECO:0000313" key="11">
    <source>
        <dbReference type="EMBL" id="KMU54184.1"/>
    </source>
</evidence>
<keyword evidence="3" id="KW-0540">Nuclease</keyword>
<comment type="caution">
    <text evidence="11">The sequence shown here is derived from an EMBL/GenBank/DDBJ whole genome shotgun (WGS) entry which is preliminary data.</text>
</comment>
<dbReference type="PROSITE" id="PS51643">
    <property type="entry name" value="HD_CAS3"/>
    <property type="match status" value="1"/>
</dbReference>
<keyword evidence="5" id="KW-0547">Nucleotide-binding</keyword>
<evidence type="ECO:0000256" key="6">
    <source>
        <dbReference type="ARBA" id="ARBA00022801"/>
    </source>
</evidence>
<dbReference type="GO" id="GO:0051607">
    <property type="term" value="P:defense response to virus"/>
    <property type="evidence" value="ECO:0007669"/>
    <property type="project" value="UniProtKB-KW"/>
</dbReference>
<evidence type="ECO:0000256" key="7">
    <source>
        <dbReference type="ARBA" id="ARBA00022806"/>
    </source>
</evidence>
<dbReference type="InterPro" id="IPR006483">
    <property type="entry name" value="CRISPR-assoc_Cas3_HD"/>
</dbReference>
<keyword evidence="9" id="KW-0051">Antiviral defense</keyword>
<dbReference type="PANTHER" id="PTHR47963:SF9">
    <property type="entry name" value="CRISPR-ASSOCIATED ENDONUCLEASE_HELICASE CAS3"/>
    <property type="match status" value="1"/>
</dbReference>
<evidence type="ECO:0000256" key="9">
    <source>
        <dbReference type="ARBA" id="ARBA00023118"/>
    </source>
</evidence>
<dbReference type="PANTHER" id="PTHR47963">
    <property type="entry name" value="DEAD-BOX ATP-DEPENDENT RNA HELICASE 47, MITOCHONDRIAL"/>
    <property type="match status" value="1"/>
</dbReference>
<dbReference type="Pfam" id="PF18019">
    <property type="entry name" value="Cas3_HD"/>
    <property type="match status" value="1"/>
</dbReference>
<dbReference type="Proteomes" id="UP000037482">
    <property type="component" value="Unassembled WGS sequence"/>
</dbReference>
<dbReference type="InterPro" id="IPR050547">
    <property type="entry name" value="DEAD_box_RNA_helicases"/>
</dbReference>
<comment type="similarity">
    <text evidence="2">In the central section; belongs to the CRISPR-associated helicase Cas3 family.</text>
</comment>
<dbReference type="InterPro" id="IPR014001">
    <property type="entry name" value="Helicase_ATP-bd"/>
</dbReference>
<dbReference type="InterPro" id="IPR027417">
    <property type="entry name" value="P-loop_NTPase"/>
</dbReference>
<dbReference type="CDD" id="cd09641">
    <property type="entry name" value="Cas3''_I"/>
    <property type="match status" value="1"/>
</dbReference>
<name>A0A656VPF0_SERMA</name>
<dbReference type="Gene3D" id="3.40.50.300">
    <property type="entry name" value="P-loop containing nucleotide triphosphate hydrolases"/>
    <property type="match status" value="2"/>
</dbReference>
<dbReference type="AlphaFoldDB" id="A0A656VPF0"/>
<keyword evidence="6" id="KW-0378">Hydrolase</keyword>
<dbReference type="SUPFAM" id="SSF52540">
    <property type="entry name" value="P-loop containing nucleoside triphosphate hydrolases"/>
    <property type="match status" value="1"/>
</dbReference>
<dbReference type="GO" id="GO:0003723">
    <property type="term" value="F:RNA binding"/>
    <property type="evidence" value="ECO:0007669"/>
    <property type="project" value="TreeGrafter"/>
</dbReference>
<gene>
    <name evidence="11" type="primary">ygcB</name>
    <name evidence="11" type="ORF">AB868_00092</name>
</gene>
<feature type="domain" description="HD Cas3-type" evidence="10">
    <location>
        <begin position="23"/>
        <end position="224"/>
    </location>
</feature>
<comment type="similarity">
    <text evidence="1">In the N-terminal section; belongs to the CRISPR-associated nuclease Cas3-HD family.</text>
</comment>
<evidence type="ECO:0000256" key="1">
    <source>
        <dbReference type="ARBA" id="ARBA00006847"/>
    </source>
</evidence>
<evidence type="ECO:0000256" key="3">
    <source>
        <dbReference type="ARBA" id="ARBA00022722"/>
    </source>
</evidence>